<reference evidence="1 2" key="1">
    <citation type="journal article" date="2011" name="Science">
        <title>The Selaginella genome identifies genetic changes associated with the evolution of vascular plants.</title>
        <authorList>
            <person name="Banks J.A."/>
            <person name="Nishiyama T."/>
            <person name="Hasebe M."/>
            <person name="Bowman J.L."/>
            <person name="Gribskov M."/>
            <person name="dePamphilis C."/>
            <person name="Albert V.A."/>
            <person name="Aono N."/>
            <person name="Aoyama T."/>
            <person name="Ambrose B.A."/>
            <person name="Ashton N.W."/>
            <person name="Axtell M.J."/>
            <person name="Barker E."/>
            <person name="Barker M.S."/>
            <person name="Bennetzen J.L."/>
            <person name="Bonawitz N.D."/>
            <person name="Chapple C."/>
            <person name="Cheng C."/>
            <person name="Correa L.G."/>
            <person name="Dacre M."/>
            <person name="DeBarry J."/>
            <person name="Dreyer I."/>
            <person name="Elias M."/>
            <person name="Engstrom E.M."/>
            <person name="Estelle M."/>
            <person name="Feng L."/>
            <person name="Finet C."/>
            <person name="Floyd S.K."/>
            <person name="Frommer W.B."/>
            <person name="Fujita T."/>
            <person name="Gramzow L."/>
            <person name="Gutensohn M."/>
            <person name="Harholt J."/>
            <person name="Hattori M."/>
            <person name="Heyl A."/>
            <person name="Hirai T."/>
            <person name="Hiwatashi Y."/>
            <person name="Ishikawa M."/>
            <person name="Iwata M."/>
            <person name="Karol K.G."/>
            <person name="Koehler B."/>
            <person name="Kolukisaoglu U."/>
            <person name="Kubo M."/>
            <person name="Kurata T."/>
            <person name="Lalonde S."/>
            <person name="Li K."/>
            <person name="Li Y."/>
            <person name="Litt A."/>
            <person name="Lyons E."/>
            <person name="Manning G."/>
            <person name="Maruyama T."/>
            <person name="Michael T.P."/>
            <person name="Mikami K."/>
            <person name="Miyazaki S."/>
            <person name="Morinaga S."/>
            <person name="Murata T."/>
            <person name="Mueller-Roeber B."/>
            <person name="Nelson D.R."/>
            <person name="Obara M."/>
            <person name="Oguri Y."/>
            <person name="Olmstead R.G."/>
            <person name="Onodera N."/>
            <person name="Petersen B.L."/>
            <person name="Pils B."/>
            <person name="Prigge M."/>
            <person name="Rensing S.A."/>
            <person name="Riano-Pachon D.M."/>
            <person name="Roberts A.W."/>
            <person name="Sato Y."/>
            <person name="Scheller H.V."/>
            <person name="Schulz B."/>
            <person name="Schulz C."/>
            <person name="Shakirov E.V."/>
            <person name="Shibagaki N."/>
            <person name="Shinohara N."/>
            <person name="Shippen D.E."/>
            <person name="Soerensen I."/>
            <person name="Sotooka R."/>
            <person name="Sugimoto N."/>
            <person name="Sugita M."/>
            <person name="Sumikawa N."/>
            <person name="Tanurdzic M."/>
            <person name="Theissen G."/>
            <person name="Ulvskov P."/>
            <person name="Wakazuki S."/>
            <person name="Weng J.K."/>
            <person name="Willats W.W."/>
            <person name="Wipf D."/>
            <person name="Wolf P.G."/>
            <person name="Yang L."/>
            <person name="Zimmer A.D."/>
            <person name="Zhu Q."/>
            <person name="Mitros T."/>
            <person name="Hellsten U."/>
            <person name="Loque D."/>
            <person name="Otillar R."/>
            <person name="Salamov A."/>
            <person name="Schmutz J."/>
            <person name="Shapiro H."/>
            <person name="Lindquist E."/>
            <person name="Lucas S."/>
            <person name="Rokhsar D."/>
            <person name="Grigoriev I.V."/>
        </authorList>
    </citation>
    <scope>NUCLEOTIDE SEQUENCE [LARGE SCALE GENOMIC DNA]</scope>
</reference>
<dbReference type="HOGENOM" id="CLU_2007898_0_0_1"/>
<proteinExistence type="predicted"/>
<protein>
    <submittedName>
        <fullName evidence="1">Uncharacterized protein</fullName>
    </submittedName>
</protein>
<dbReference type="Proteomes" id="UP000001514">
    <property type="component" value="Unassembled WGS sequence"/>
</dbReference>
<evidence type="ECO:0000313" key="2">
    <source>
        <dbReference type="Proteomes" id="UP000001514"/>
    </source>
</evidence>
<dbReference type="AlphaFoldDB" id="D8TCG8"/>
<sequence length="124" mass="13647">MVAAKQSCRIDHALDPQQPLIVHSTQRLLPVWVRLGDVTSRRWCQIDEQLSRVGQALSSSTLYGLAGTVAPDHHLDYVPQCLGELVEIGWRTSARNSRLGDHDSGISMSVEAAFSGGPKRRSWG</sequence>
<keyword evidence="2" id="KW-1185">Reference proteome</keyword>
<accession>D8TCG8</accession>
<name>D8TCG8_SELML</name>
<dbReference type="InParanoid" id="D8TCG8"/>
<dbReference type="KEGG" id="smo:SELMODRAFT_431396"/>
<dbReference type="Gramene" id="EFJ05633">
    <property type="protein sequence ID" value="EFJ05633"/>
    <property type="gene ID" value="SELMODRAFT_431396"/>
</dbReference>
<dbReference type="EMBL" id="GL377717">
    <property type="protein sequence ID" value="EFJ05633.1"/>
    <property type="molecule type" value="Genomic_DNA"/>
</dbReference>
<gene>
    <name evidence="1" type="ORF">SELMODRAFT_431396</name>
</gene>
<evidence type="ECO:0000313" key="1">
    <source>
        <dbReference type="EMBL" id="EFJ05633.1"/>
    </source>
</evidence>
<organism evidence="2">
    <name type="scientific">Selaginella moellendorffii</name>
    <name type="common">Spikemoss</name>
    <dbReference type="NCBI Taxonomy" id="88036"/>
    <lineage>
        <taxon>Eukaryota</taxon>
        <taxon>Viridiplantae</taxon>
        <taxon>Streptophyta</taxon>
        <taxon>Embryophyta</taxon>
        <taxon>Tracheophyta</taxon>
        <taxon>Lycopodiopsida</taxon>
        <taxon>Selaginellales</taxon>
        <taxon>Selaginellaceae</taxon>
        <taxon>Selaginella</taxon>
    </lineage>
</organism>